<protein>
    <recommendedName>
        <fullName evidence="1">F-box domain-containing protein</fullName>
    </recommendedName>
</protein>
<dbReference type="EMBL" id="MU004202">
    <property type="protein sequence ID" value="KAF2488575.1"/>
    <property type="molecule type" value="Genomic_DNA"/>
</dbReference>
<keyword evidence="3" id="KW-1185">Reference proteome</keyword>
<dbReference type="InterPro" id="IPR036047">
    <property type="entry name" value="F-box-like_dom_sf"/>
</dbReference>
<gene>
    <name evidence="2" type="ORF">BU16DRAFT_623326</name>
</gene>
<feature type="domain" description="F-box" evidence="1">
    <location>
        <begin position="2"/>
        <end position="53"/>
    </location>
</feature>
<evidence type="ECO:0000313" key="2">
    <source>
        <dbReference type="EMBL" id="KAF2488575.1"/>
    </source>
</evidence>
<name>A0A6A6Q8D5_9PEZI</name>
<evidence type="ECO:0000313" key="3">
    <source>
        <dbReference type="Proteomes" id="UP000799750"/>
    </source>
</evidence>
<dbReference type="SUPFAM" id="SSF81383">
    <property type="entry name" value="F-box domain"/>
    <property type="match status" value="1"/>
</dbReference>
<dbReference type="Pfam" id="PF12937">
    <property type="entry name" value="F-box-like"/>
    <property type="match status" value="1"/>
</dbReference>
<evidence type="ECO:0000259" key="1">
    <source>
        <dbReference type="PROSITE" id="PS50181"/>
    </source>
</evidence>
<proteinExistence type="predicted"/>
<dbReference type="InterPro" id="IPR001810">
    <property type="entry name" value="F-box_dom"/>
</dbReference>
<accession>A0A6A6Q8D5</accession>
<dbReference type="AlphaFoldDB" id="A0A6A6Q8D5"/>
<dbReference type="PROSITE" id="PS50181">
    <property type="entry name" value="FBOX"/>
    <property type="match status" value="1"/>
</dbReference>
<dbReference type="CDD" id="cd09917">
    <property type="entry name" value="F-box_SF"/>
    <property type="match status" value="1"/>
</dbReference>
<dbReference type="Gene3D" id="1.20.1280.50">
    <property type="match status" value="1"/>
</dbReference>
<dbReference type="OrthoDB" id="4192220at2759"/>
<reference evidence="2" key="1">
    <citation type="journal article" date="2020" name="Stud. Mycol.">
        <title>101 Dothideomycetes genomes: a test case for predicting lifestyles and emergence of pathogens.</title>
        <authorList>
            <person name="Haridas S."/>
            <person name="Albert R."/>
            <person name="Binder M."/>
            <person name="Bloem J."/>
            <person name="Labutti K."/>
            <person name="Salamov A."/>
            <person name="Andreopoulos B."/>
            <person name="Baker S."/>
            <person name="Barry K."/>
            <person name="Bills G."/>
            <person name="Bluhm B."/>
            <person name="Cannon C."/>
            <person name="Castanera R."/>
            <person name="Culley D."/>
            <person name="Daum C."/>
            <person name="Ezra D."/>
            <person name="Gonzalez J."/>
            <person name="Henrissat B."/>
            <person name="Kuo A."/>
            <person name="Liang C."/>
            <person name="Lipzen A."/>
            <person name="Lutzoni F."/>
            <person name="Magnuson J."/>
            <person name="Mondo S."/>
            <person name="Nolan M."/>
            <person name="Ohm R."/>
            <person name="Pangilinan J."/>
            <person name="Park H.-J."/>
            <person name="Ramirez L."/>
            <person name="Alfaro M."/>
            <person name="Sun H."/>
            <person name="Tritt A."/>
            <person name="Yoshinaga Y."/>
            <person name="Zwiers L.-H."/>
            <person name="Turgeon B."/>
            <person name="Goodwin S."/>
            <person name="Spatafora J."/>
            <person name="Crous P."/>
            <person name="Grigoriev I."/>
        </authorList>
    </citation>
    <scope>NUCLEOTIDE SEQUENCE</scope>
    <source>
        <strain evidence="2">CBS 269.34</strain>
    </source>
</reference>
<dbReference type="Proteomes" id="UP000799750">
    <property type="component" value="Unassembled WGS sequence"/>
</dbReference>
<sequence length="457" mass="52915">MASPLAQLPNELLLDIFEKLLSVRRDLVSCLRCCRRWHNIVVDILYTHVYLAYRRRGTSSLPRFVTQATRMQQVVSLTLDVCPTLFSKERTSPFKGDKLFSFLPQMTVLRTFSLTISVSKFSKKLYYVHTPSAILSKIVLALPDTVVNLELRSYTWDGRKDYRDSVDQRVDDHSLCIALRVLLPRLRTLRLCVSHICAKFLAAPGSGANISYPLRQVTLHPEEKMWSEKWDDDNIRQMAYFYQSKVFPHLQSFNIITHKSPWSSEITWNTWVIRDIVSHTTSLVPYKCPVKTKDEDLELWVLRDTSGKDHMFRNRYRAHDAVEEGLSTWVSGHYFVRLPRGEKTDEERRKLGLKDAIEKTSSVEFGRHIIQLPQSGSLDRQTAVDKYGAHMHLWKWESATNCTLMRAHCHNGFLLGTDLVALEVTLPPGWGWSHDIDVEIEDQYDFDNALIPVYKGI</sequence>
<organism evidence="2 3">
    <name type="scientific">Lophium mytilinum</name>
    <dbReference type="NCBI Taxonomy" id="390894"/>
    <lineage>
        <taxon>Eukaryota</taxon>
        <taxon>Fungi</taxon>
        <taxon>Dikarya</taxon>
        <taxon>Ascomycota</taxon>
        <taxon>Pezizomycotina</taxon>
        <taxon>Dothideomycetes</taxon>
        <taxon>Pleosporomycetidae</taxon>
        <taxon>Mytilinidiales</taxon>
        <taxon>Mytilinidiaceae</taxon>
        <taxon>Lophium</taxon>
    </lineage>
</organism>